<dbReference type="PANTHER" id="PTHR30532:SF21">
    <property type="entry name" value="SIDEROPHORE-BINDING LIPOPROTEIN YFIY-RELATED"/>
    <property type="match status" value="1"/>
</dbReference>
<protein>
    <submittedName>
        <fullName evidence="6">Iron complex transport system substrate-binding protein</fullName>
    </submittedName>
</protein>
<dbReference type="EMBL" id="FOXX01000005">
    <property type="protein sequence ID" value="SFQ62567.1"/>
    <property type="molecule type" value="Genomic_DNA"/>
</dbReference>
<keyword evidence="7" id="KW-1185">Reference proteome</keyword>
<dbReference type="PROSITE" id="PS51257">
    <property type="entry name" value="PROKAR_LIPOPROTEIN"/>
    <property type="match status" value="1"/>
</dbReference>
<name>A0A1I6A201_9BACI</name>
<sequence length="321" mass="36081">MLRGTKNRFLALFTILTFLFVLAGCGNSESSGKEKSSEKETITIKHAMGESKVPENPKRVVVLTNEGTEALLALGIKPVGAVQSWTGNPWYNHIKDDMKDVEVVGTEMEPSLETIASLKPDLIIGNKVRQEKVYDKLNAIAPTVFTEELRGDWKENFKVYAKTVNKEKEGNKVLSDFDNRVAGLKEELGDETNKKVSLVRFMAGETRIYHKDTFAGIILDQLGFKRPEEQNKADFAEMGVTDERIPAMDGDVLFYFTYDTGDKKGNEVEKEWTNKELFKNLSVSKNGQVYKVDDAVWNTAGGVIAADKMLDDIEKYFLNKK</sequence>
<dbReference type="InterPro" id="IPR051313">
    <property type="entry name" value="Bact_iron-sidero_bind"/>
</dbReference>
<dbReference type="InterPro" id="IPR002491">
    <property type="entry name" value="ABC_transptr_periplasmic_BD"/>
</dbReference>
<comment type="similarity">
    <text evidence="2">Belongs to the bacterial solute-binding protein 8 family.</text>
</comment>
<dbReference type="Proteomes" id="UP000182762">
    <property type="component" value="Unassembled WGS sequence"/>
</dbReference>
<accession>A0A1I6A201</accession>
<feature type="domain" description="Fe/B12 periplasmic-binding" evidence="5">
    <location>
        <begin position="59"/>
        <end position="321"/>
    </location>
</feature>
<evidence type="ECO:0000313" key="6">
    <source>
        <dbReference type="EMBL" id="SFQ62567.1"/>
    </source>
</evidence>
<evidence type="ECO:0000256" key="3">
    <source>
        <dbReference type="ARBA" id="ARBA00022448"/>
    </source>
</evidence>
<comment type="caution">
    <text evidence="6">The sequence shown here is derived from an EMBL/GenBank/DDBJ whole genome shotgun (WGS) entry which is preliminary data.</text>
</comment>
<dbReference type="Gene3D" id="3.40.50.1980">
    <property type="entry name" value="Nitrogenase molybdenum iron protein domain"/>
    <property type="match status" value="2"/>
</dbReference>
<evidence type="ECO:0000256" key="1">
    <source>
        <dbReference type="ARBA" id="ARBA00004193"/>
    </source>
</evidence>
<dbReference type="CDD" id="cd01146">
    <property type="entry name" value="FhuD"/>
    <property type="match status" value="1"/>
</dbReference>
<comment type="subcellular location">
    <subcellularLocation>
        <location evidence="1">Cell membrane</location>
        <topology evidence="1">Lipid-anchor</topology>
    </subcellularLocation>
</comment>
<gene>
    <name evidence="6" type="ORF">SAMN02745910_02428</name>
</gene>
<dbReference type="PROSITE" id="PS50983">
    <property type="entry name" value="FE_B12_PBP"/>
    <property type="match status" value="1"/>
</dbReference>
<keyword evidence="4" id="KW-0732">Signal</keyword>
<proteinExistence type="inferred from homology"/>
<dbReference type="GeneID" id="93711080"/>
<organism evidence="6 7">
    <name type="scientific">Priestia endophytica DSM 13796</name>
    <dbReference type="NCBI Taxonomy" id="1121089"/>
    <lineage>
        <taxon>Bacteria</taxon>
        <taxon>Bacillati</taxon>
        <taxon>Bacillota</taxon>
        <taxon>Bacilli</taxon>
        <taxon>Bacillales</taxon>
        <taxon>Bacillaceae</taxon>
        <taxon>Priestia</taxon>
    </lineage>
</organism>
<dbReference type="RefSeq" id="WP_061804633.1">
    <property type="nucleotide sequence ID" value="NZ_FOXX01000005.1"/>
</dbReference>
<dbReference type="Pfam" id="PF01497">
    <property type="entry name" value="Peripla_BP_2"/>
    <property type="match status" value="1"/>
</dbReference>
<dbReference type="PANTHER" id="PTHR30532">
    <property type="entry name" value="IRON III DICITRATE-BINDING PERIPLASMIC PROTEIN"/>
    <property type="match status" value="1"/>
</dbReference>
<reference evidence="6 7" key="1">
    <citation type="submission" date="2016-10" db="EMBL/GenBank/DDBJ databases">
        <authorList>
            <person name="Varghese N."/>
            <person name="Submissions S."/>
        </authorList>
    </citation>
    <scope>NUCLEOTIDE SEQUENCE [LARGE SCALE GENOMIC DNA]</scope>
    <source>
        <strain evidence="6 7">DSM 13796</strain>
    </source>
</reference>
<evidence type="ECO:0000256" key="2">
    <source>
        <dbReference type="ARBA" id="ARBA00008814"/>
    </source>
</evidence>
<evidence type="ECO:0000313" key="7">
    <source>
        <dbReference type="Proteomes" id="UP000182762"/>
    </source>
</evidence>
<evidence type="ECO:0000259" key="5">
    <source>
        <dbReference type="PROSITE" id="PS50983"/>
    </source>
</evidence>
<dbReference type="SUPFAM" id="SSF53807">
    <property type="entry name" value="Helical backbone' metal receptor"/>
    <property type="match status" value="1"/>
</dbReference>
<keyword evidence="3" id="KW-0813">Transport</keyword>
<evidence type="ECO:0000256" key="4">
    <source>
        <dbReference type="ARBA" id="ARBA00022729"/>
    </source>
</evidence>